<feature type="domain" description="Integrase catalytic" evidence="8">
    <location>
        <begin position="442"/>
        <end position="608"/>
    </location>
</feature>
<keyword evidence="10" id="KW-1185">Reference proteome</keyword>
<dbReference type="EMBL" id="CM003604">
    <property type="protein sequence ID" value="KYP73339.1"/>
    <property type="molecule type" value="Genomic_DNA"/>
</dbReference>
<dbReference type="Pfam" id="PF00665">
    <property type="entry name" value="rve"/>
    <property type="match status" value="1"/>
</dbReference>
<dbReference type="CDD" id="cd09279">
    <property type="entry name" value="RNase_HI_like"/>
    <property type="match status" value="1"/>
</dbReference>
<evidence type="ECO:0000256" key="3">
    <source>
        <dbReference type="ARBA" id="ARBA00022722"/>
    </source>
</evidence>
<evidence type="ECO:0000259" key="7">
    <source>
        <dbReference type="PROSITE" id="PS50879"/>
    </source>
</evidence>
<dbReference type="PANTHER" id="PTHR48475">
    <property type="entry name" value="RIBONUCLEASE H"/>
    <property type="match status" value="1"/>
</dbReference>
<evidence type="ECO:0000256" key="5">
    <source>
        <dbReference type="ARBA" id="ARBA00022801"/>
    </source>
</evidence>
<dbReference type="Gramene" id="C.cajan_05814.t">
    <property type="protein sequence ID" value="C.cajan_05814.t"/>
    <property type="gene ID" value="C.cajan_05814"/>
</dbReference>
<dbReference type="InterPro" id="IPR036397">
    <property type="entry name" value="RNaseH_sf"/>
</dbReference>
<reference evidence="9 10" key="1">
    <citation type="journal article" date="2012" name="Nat. Biotechnol.">
        <title>Draft genome sequence of pigeonpea (Cajanus cajan), an orphan legume crop of resource-poor farmers.</title>
        <authorList>
            <person name="Varshney R.K."/>
            <person name="Chen W."/>
            <person name="Li Y."/>
            <person name="Bharti A.K."/>
            <person name="Saxena R.K."/>
            <person name="Schlueter J.A."/>
            <person name="Donoghue M.T."/>
            <person name="Azam S."/>
            <person name="Fan G."/>
            <person name="Whaley A.M."/>
            <person name="Farmer A.D."/>
            <person name="Sheridan J."/>
            <person name="Iwata A."/>
            <person name="Tuteja R."/>
            <person name="Penmetsa R.V."/>
            <person name="Wu W."/>
            <person name="Upadhyaya H.D."/>
            <person name="Yang S.P."/>
            <person name="Shah T."/>
            <person name="Saxena K.B."/>
            <person name="Michael T."/>
            <person name="McCombie W.R."/>
            <person name="Yang B."/>
            <person name="Zhang G."/>
            <person name="Yang H."/>
            <person name="Wang J."/>
            <person name="Spillane C."/>
            <person name="Cook D.R."/>
            <person name="May G.D."/>
            <person name="Xu X."/>
            <person name="Jackson S.A."/>
        </authorList>
    </citation>
    <scope>NUCLEOTIDE SEQUENCE [LARGE SCALE GENOMIC DNA]</scope>
    <source>
        <strain evidence="10">cv. Asha</strain>
    </source>
</reference>
<evidence type="ECO:0000256" key="1">
    <source>
        <dbReference type="ARBA" id="ARBA00022679"/>
    </source>
</evidence>
<dbReference type="Gene3D" id="3.30.420.10">
    <property type="entry name" value="Ribonuclease H-like superfamily/Ribonuclease H"/>
    <property type="match status" value="2"/>
</dbReference>
<dbReference type="Gene3D" id="3.30.70.270">
    <property type="match status" value="2"/>
</dbReference>
<keyword evidence="4" id="KW-0255">Endonuclease</keyword>
<accession>A0A151U1Y6</accession>
<dbReference type="Pfam" id="PF17917">
    <property type="entry name" value="RT_RNaseH"/>
    <property type="match status" value="1"/>
</dbReference>
<dbReference type="InterPro" id="IPR001584">
    <property type="entry name" value="Integrase_cat-core"/>
</dbReference>
<keyword evidence="2" id="KW-0548">Nucleotidyltransferase</keyword>
<dbReference type="GO" id="GO:0004523">
    <property type="term" value="F:RNA-DNA hybrid ribonuclease activity"/>
    <property type="evidence" value="ECO:0007669"/>
    <property type="project" value="InterPro"/>
</dbReference>
<keyword evidence="3" id="KW-0540">Nuclease</keyword>
<dbReference type="PROSITE" id="PS50994">
    <property type="entry name" value="INTEGRASE"/>
    <property type="match status" value="1"/>
</dbReference>
<dbReference type="SUPFAM" id="SSF53098">
    <property type="entry name" value="Ribonuclease H-like"/>
    <property type="match status" value="2"/>
</dbReference>
<dbReference type="GO" id="GO:0015074">
    <property type="term" value="P:DNA integration"/>
    <property type="evidence" value="ECO:0007669"/>
    <property type="project" value="InterPro"/>
</dbReference>
<dbReference type="InterPro" id="IPR002156">
    <property type="entry name" value="RNaseH_domain"/>
</dbReference>
<dbReference type="PROSITE" id="PS50879">
    <property type="entry name" value="RNASE_H_1"/>
    <property type="match status" value="1"/>
</dbReference>
<dbReference type="SUPFAM" id="SSF56672">
    <property type="entry name" value="DNA/RNA polymerases"/>
    <property type="match status" value="1"/>
</dbReference>
<dbReference type="InterPro" id="IPR041588">
    <property type="entry name" value="Integrase_H2C2"/>
</dbReference>
<feature type="domain" description="RNase H type-1" evidence="7">
    <location>
        <begin position="195"/>
        <end position="335"/>
    </location>
</feature>
<dbReference type="Gene3D" id="1.10.340.70">
    <property type="match status" value="1"/>
</dbReference>
<dbReference type="AlphaFoldDB" id="A0A151U1Y6"/>
<evidence type="ECO:0000256" key="4">
    <source>
        <dbReference type="ARBA" id="ARBA00022759"/>
    </source>
</evidence>
<dbReference type="Proteomes" id="UP000075243">
    <property type="component" value="Chromosome 2"/>
</dbReference>
<keyword evidence="5" id="KW-0378">Hydrolase</keyword>
<evidence type="ECO:0000313" key="10">
    <source>
        <dbReference type="Proteomes" id="UP000075243"/>
    </source>
</evidence>
<dbReference type="InterPro" id="IPR012337">
    <property type="entry name" value="RNaseH-like_sf"/>
</dbReference>
<protein>
    <submittedName>
        <fullName evidence="9">Transposon Ty3-I Gag-Pol polyprotein</fullName>
    </submittedName>
</protein>
<dbReference type="InterPro" id="IPR043502">
    <property type="entry name" value="DNA/RNA_pol_sf"/>
</dbReference>
<dbReference type="InterPro" id="IPR041373">
    <property type="entry name" value="RT_RNaseH"/>
</dbReference>
<dbReference type="PANTHER" id="PTHR48475:SF2">
    <property type="entry name" value="RIBONUCLEASE H"/>
    <property type="match status" value="1"/>
</dbReference>
<name>A0A151U1Y6_CAJCA</name>
<sequence length="737" mass="83816">MCVDYTDLNKACPKDSYPLPSIDRLRLMDKVFHHQIGRNLEVYVDDMVVKTISATDHASDLAEVFAQIRKHNMRLNPEKGIEANPEKCQAIIQMQSPQTVKEVQRLSGRLMIEKLLLALVTAARRLRPYFQSHQVVVKTDYPIKQILRKPELVGRMIAWSIELSEFGIQYENRGPLKAQCLADFVVELTPATTEESQAWTLHVEGSSNSKGGGAGIILEGPNQVTLEQSLKFGFKVTNNQAEYEALLAGLRLAHDLGARRVNCNSDSKLMISSFDEFSIKHVPREQNARADLLPKLANTKRSGQHRTIIQETLHSPSLDDKIVNVNDIEERGWMADIWNHLKEGTLPKDKDETRNVRMRSAKFIIIDDELFKRGISTPLLKCLTTSQATYVKEIHQGICGMHSGARSMAARVLRAGYYWPTLKLDCQNYIQKCKDCQQFGNAHQQPPEALHHMMSAWGMDILGPFPPVKGQLKFLLVAIDYFTKWIEACPLAKITTENVQKFTWKNIVCRFGIPHIIITDNGRQFITEEFENFLQELGIKHLPTSVEHPQTNGQAEAANKVILRELKKRLGNAKGQWPDMLPSILWAYHCTPQSTTQETPYRLTYGADAMIPVEVGEASHRRQVFNSEQNTQELAADLDLVDELRDEAQIHEEACKLRASRRYNSRVKPRSFRAGNLVWRLLGEARKDMSDGKLAPTWGGPFRVTEDLENGAYRLEELSGKPIPRTWNATHLKFYFS</sequence>
<evidence type="ECO:0000259" key="8">
    <source>
        <dbReference type="PROSITE" id="PS50994"/>
    </source>
</evidence>
<proteinExistence type="predicted"/>
<gene>
    <name evidence="9" type="ORF">KK1_005959</name>
</gene>
<dbReference type="GO" id="GO:0003964">
    <property type="term" value="F:RNA-directed DNA polymerase activity"/>
    <property type="evidence" value="ECO:0007669"/>
    <property type="project" value="UniProtKB-KW"/>
</dbReference>
<dbReference type="Pfam" id="PF13456">
    <property type="entry name" value="RVT_3"/>
    <property type="match status" value="1"/>
</dbReference>
<evidence type="ECO:0000313" key="9">
    <source>
        <dbReference type="EMBL" id="KYP73339.1"/>
    </source>
</evidence>
<organism evidence="9 10">
    <name type="scientific">Cajanus cajan</name>
    <name type="common">Pigeon pea</name>
    <name type="synonym">Cajanus indicus</name>
    <dbReference type="NCBI Taxonomy" id="3821"/>
    <lineage>
        <taxon>Eukaryota</taxon>
        <taxon>Viridiplantae</taxon>
        <taxon>Streptophyta</taxon>
        <taxon>Embryophyta</taxon>
        <taxon>Tracheophyta</taxon>
        <taxon>Spermatophyta</taxon>
        <taxon>Magnoliopsida</taxon>
        <taxon>eudicotyledons</taxon>
        <taxon>Gunneridae</taxon>
        <taxon>Pentapetalae</taxon>
        <taxon>rosids</taxon>
        <taxon>fabids</taxon>
        <taxon>Fabales</taxon>
        <taxon>Fabaceae</taxon>
        <taxon>Papilionoideae</taxon>
        <taxon>50 kb inversion clade</taxon>
        <taxon>NPAAA clade</taxon>
        <taxon>indigoferoid/millettioid clade</taxon>
        <taxon>Phaseoleae</taxon>
        <taxon>Cajanus</taxon>
    </lineage>
</organism>
<evidence type="ECO:0000256" key="2">
    <source>
        <dbReference type="ARBA" id="ARBA00022695"/>
    </source>
</evidence>
<keyword evidence="6" id="KW-0695">RNA-directed DNA polymerase</keyword>
<keyword evidence="1" id="KW-0808">Transferase</keyword>
<dbReference type="GO" id="GO:0003676">
    <property type="term" value="F:nucleic acid binding"/>
    <property type="evidence" value="ECO:0007669"/>
    <property type="project" value="InterPro"/>
</dbReference>
<evidence type="ECO:0000256" key="6">
    <source>
        <dbReference type="ARBA" id="ARBA00022918"/>
    </source>
</evidence>
<dbReference type="InterPro" id="IPR043128">
    <property type="entry name" value="Rev_trsase/Diguanyl_cyclase"/>
</dbReference>
<dbReference type="FunFam" id="3.30.420.10:FF:000032">
    <property type="entry name" value="Retrovirus-related Pol polyprotein from transposon 297-like Protein"/>
    <property type="match status" value="1"/>
</dbReference>
<dbReference type="Pfam" id="PF17921">
    <property type="entry name" value="Integrase_H2C2"/>
    <property type="match status" value="1"/>
</dbReference>